<dbReference type="EMBL" id="BLAL01000047">
    <property type="protein sequence ID" value="GES80081.1"/>
    <property type="molecule type" value="Genomic_DNA"/>
</dbReference>
<sequence length="241" mass="27928">MMLKKKGELKRARDNNDVDTDNSFTTRSQKRQNQILEENKNNVIYNQVVNDAIPVASAYENLVIGEVLNNGINQLKSYINIISKGKPVDYSSPGVFDECIRITKSESNILKGYVILVIDGWFSGSWTRGNFDAHFKSKIISFLILCNKILTLRVLHFVAERLLIDVDFSRWLVLQDQKSFFNNFISSMKRLLMFCYFLFFRDPESYPIFDYGTESPDHWDPEFRTSVDLSHREVSKGLPSN</sequence>
<reference evidence="2" key="1">
    <citation type="submission" date="2019-10" db="EMBL/GenBank/DDBJ databases">
        <title>Conservation and host-specific expression of non-tandemly repeated heterogenous ribosome RNA gene in arbuscular mycorrhizal fungi.</title>
        <authorList>
            <person name="Maeda T."/>
            <person name="Kobayashi Y."/>
            <person name="Nakagawa T."/>
            <person name="Ezawa T."/>
            <person name="Yamaguchi K."/>
            <person name="Bino T."/>
            <person name="Nishimoto Y."/>
            <person name="Shigenobu S."/>
            <person name="Kawaguchi M."/>
        </authorList>
    </citation>
    <scope>NUCLEOTIDE SEQUENCE</scope>
    <source>
        <strain evidence="2">HR1</strain>
    </source>
</reference>
<proteinExistence type="predicted"/>
<gene>
    <name evidence="2" type="ORF">RCL2_000737600</name>
</gene>
<organism evidence="2 3">
    <name type="scientific">Rhizophagus clarus</name>
    <dbReference type="NCBI Taxonomy" id="94130"/>
    <lineage>
        <taxon>Eukaryota</taxon>
        <taxon>Fungi</taxon>
        <taxon>Fungi incertae sedis</taxon>
        <taxon>Mucoromycota</taxon>
        <taxon>Glomeromycotina</taxon>
        <taxon>Glomeromycetes</taxon>
        <taxon>Glomerales</taxon>
        <taxon>Glomeraceae</taxon>
        <taxon>Rhizophagus</taxon>
    </lineage>
</organism>
<protein>
    <submittedName>
        <fullName evidence="2">Bromodomain-containing protein</fullName>
    </submittedName>
</protein>
<feature type="region of interest" description="Disordered" evidence="1">
    <location>
        <begin position="1"/>
        <end position="32"/>
    </location>
</feature>
<evidence type="ECO:0000256" key="1">
    <source>
        <dbReference type="SAM" id="MobiDB-lite"/>
    </source>
</evidence>
<evidence type="ECO:0000313" key="2">
    <source>
        <dbReference type="EMBL" id="GES80081.1"/>
    </source>
</evidence>
<comment type="caution">
    <text evidence="2">The sequence shown here is derived from an EMBL/GenBank/DDBJ whole genome shotgun (WGS) entry which is preliminary data.</text>
</comment>
<feature type="compositionally biased region" description="Polar residues" evidence="1">
    <location>
        <begin position="21"/>
        <end position="32"/>
    </location>
</feature>
<name>A0A8H3L4H2_9GLOM</name>
<evidence type="ECO:0000313" key="3">
    <source>
        <dbReference type="Proteomes" id="UP000615446"/>
    </source>
</evidence>
<dbReference type="AlphaFoldDB" id="A0A8H3L4H2"/>
<accession>A0A8H3L4H2</accession>
<feature type="compositionally biased region" description="Basic and acidic residues" evidence="1">
    <location>
        <begin position="1"/>
        <end position="16"/>
    </location>
</feature>
<dbReference type="Proteomes" id="UP000615446">
    <property type="component" value="Unassembled WGS sequence"/>
</dbReference>